<dbReference type="InterPro" id="IPR018060">
    <property type="entry name" value="HTH_AraC"/>
</dbReference>
<comment type="caution">
    <text evidence="5">The sequence shown here is derived from an EMBL/GenBank/DDBJ whole genome shotgun (WGS) entry which is preliminary data.</text>
</comment>
<dbReference type="PROSITE" id="PS01124">
    <property type="entry name" value="HTH_ARAC_FAMILY_2"/>
    <property type="match status" value="1"/>
</dbReference>
<protein>
    <submittedName>
        <fullName evidence="5">AraC family transcriptional regulator</fullName>
    </submittedName>
</protein>
<dbReference type="InterPro" id="IPR050204">
    <property type="entry name" value="AraC_XylS_family_regulators"/>
</dbReference>
<dbReference type="PROSITE" id="PS00041">
    <property type="entry name" value="HTH_ARAC_FAMILY_1"/>
    <property type="match status" value="1"/>
</dbReference>
<evidence type="ECO:0000256" key="2">
    <source>
        <dbReference type="ARBA" id="ARBA00023125"/>
    </source>
</evidence>
<sequence>MCRTFHKYIGKPHPCKWSISELAKEVGASRSGLTKRFTEMVGEPPIKYLTAWRIQLAKHLLLQPGQEIQQVSLQVGYESDEAFSRAFKRYTGEPPASWRSKVGLIN</sequence>
<dbReference type="SUPFAM" id="SSF46689">
    <property type="entry name" value="Homeodomain-like"/>
    <property type="match status" value="2"/>
</dbReference>
<evidence type="ECO:0000259" key="4">
    <source>
        <dbReference type="PROSITE" id="PS01124"/>
    </source>
</evidence>
<dbReference type="GO" id="GO:0003700">
    <property type="term" value="F:DNA-binding transcription factor activity"/>
    <property type="evidence" value="ECO:0007669"/>
    <property type="project" value="InterPro"/>
</dbReference>
<dbReference type="InterPro" id="IPR009057">
    <property type="entry name" value="Homeodomain-like_sf"/>
</dbReference>
<keyword evidence="2" id="KW-0238">DNA-binding</keyword>
<evidence type="ECO:0000256" key="1">
    <source>
        <dbReference type="ARBA" id="ARBA00023015"/>
    </source>
</evidence>
<dbReference type="PANTHER" id="PTHR46796:SF7">
    <property type="entry name" value="ARAC FAMILY TRANSCRIPTIONAL REGULATOR"/>
    <property type="match status" value="1"/>
</dbReference>
<dbReference type="AlphaFoldDB" id="A0A951J2B4"/>
<keyword evidence="1" id="KW-0805">Transcription regulation</keyword>
<evidence type="ECO:0000313" key="6">
    <source>
        <dbReference type="Proteomes" id="UP000727490"/>
    </source>
</evidence>
<accession>A0A951J2B4</accession>
<evidence type="ECO:0000313" key="5">
    <source>
        <dbReference type="EMBL" id="MBW3470474.1"/>
    </source>
</evidence>
<keyword evidence="6" id="KW-1185">Reference proteome</keyword>
<gene>
    <name evidence="5" type="ORF">EGN73_22090</name>
</gene>
<dbReference type="GO" id="GO:0043565">
    <property type="term" value="F:sequence-specific DNA binding"/>
    <property type="evidence" value="ECO:0007669"/>
    <property type="project" value="InterPro"/>
</dbReference>
<dbReference type="Gene3D" id="1.10.10.60">
    <property type="entry name" value="Homeodomain-like"/>
    <property type="match status" value="2"/>
</dbReference>
<keyword evidence="3" id="KW-0804">Transcription</keyword>
<dbReference type="InterPro" id="IPR018062">
    <property type="entry name" value="HTH_AraC-typ_CS"/>
</dbReference>
<dbReference type="PRINTS" id="PR00032">
    <property type="entry name" value="HTHARAC"/>
</dbReference>
<dbReference type="Pfam" id="PF12833">
    <property type="entry name" value="HTH_18"/>
    <property type="match status" value="1"/>
</dbReference>
<evidence type="ECO:0000256" key="3">
    <source>
        <dbReference type="ARBA" id="ARBA00023163"/>
    </source>
</evidence>
<dbReference type="SMART" id="SM00342">
    <property type="entry name" value="HTH_ARAC"/>
    <property type="match status" value="1"/>
</dbReference>
<dbReference type="Proteomes" id="UP000727490">
    <property type="component" value="Unassembled WGS sequence"/>
</dbReference>
<dbReference type="PANTHER" id="PTHR46796">
    <property type="entry name" value="HTH-TYPE TRANSCRIPTIONAL ACTIVATOR RHAS-RELATED"/>
    <property type="match status" value="1"/>
</dbReference>
<proteinExistence type="predicted"/>
<feature type="domain" description="HTH araC/xylS-type" evidence="4">
    <location>
        <begin position="1"/>
        <end position="101"/>
    </location>
</feature>
<reference evidence="5 6" key="1">
    <citation type="journal article" date="2020" name="Syst. Appl. Microbiol.">
        <title>Arthrospiribacter ruber gen. nov., sp. nov., a novel bacterium isolated from Arthrospira cultures.</title>
        <authorList>
            <person name="Waleron M."/>
            <person name="Misztak A."/>
            <person name="Waleron M.M."/>
            <person name="Furmaniak M."/>
            <person name="Mrozik A."/>
            <person name="Waleron K."/>
        </authorList>
    </citation>
    <scope>NUCLEOTIDE SEQUENCE [LARGE SCALE GENOMIC DNA]</scope>
    <source>
        <strain evidence="5 6">DPMB0001</strain>
    </source>
</reference>
<organism evidence="5 6">
    <name type="scientific">Arthrospiribacter ruber</name>
    <dbReference type="NCBI Taxonomy" id="2487934"/>
    <lineage>
        <taxon>Bacteria</taxon>
        <taxon>Pseudomonadati</taxon>
        <taxon>Bacteroidota</taxon>
        <taxon>Cytophagia</taxon>
        <taxon>Cytophagales</taxon>
        <taxon>Cyclobacteriaceae</taxon>
        <taxon>Arthrospiribacter</taxon>
    </lineage>
</organism>
<dbReference type="InterPro" id="IPR020449">
    <property type="entry name" value="Tscrpt_reg_AraC-type_HTH"/>
</dbReference>
<name>A0A951J2B4_9BACT</name>
<dbReference type="EMBL" id="RPHB01000017">
    <property type="protein sequence ID" value="MBW3470474.1"/>
    <property type="molecule type" value="Genomic_DNA"/>
</dbReference>